<evidence type="ECO:0000313" key="9">
    <source>
        <dbReference type="EMBL" id="RVT83621.1"/>
    </source>
</evidence>
<keyword evidence="4 8" id="KW-1003">Cell membrane</keyword>
<dbReference type="GO" id="GO:0005886">
    <property type="term" value="C:plasma membrane"/>
    <property type="evidence" value="ECO:0007669"/>
    <property type="project" value="UniProtKB-SubCell"/>
</dbReference>
<keyword evidence="10" id="KW-1185">Reference proteome</keyword>
<comment type="similarity">
    <text evidence="2 8">Belongs to the 4-toluene sulfonate uptake permease (TSUP) (TC 2.A.102) family.</text>
</comment>
<keyword evidence="5 8" id="KW-0812">Transmembrane</keyword>
<name>A0A3S2USS0_9BURK</name>
<organism evidence="9 10">
    <name type="scientific">Inhella crocodyli</name>
    <dbReference type="NCBI Taxonomy" id="2499851"/>
    <lineage>
        <taxon>Bacteria</taxon>
        <taxon>Pseudomonadati</taxon>
        <taxon>Pseudomonadota</taxon>
        <taxon>Betaproteobacteria</taxon>
        <taxon>Burkholderiales</taxon>
        <taxon>Sphaerotilaceae</taxon>
        <taxon>Inhella</taxon>
    </lineage>
</organism>
<dbReference type="Proteomes" id="UP000288587">
    <property type="component" value="Unassembled WGS sequence"/>
</dbReference>
<reference evidence="9 10" key="1">
    <citation type="submission" date="2019-01" db="EMBL/GenBank/DDBJ databases">
        <authorList>
            <person name="Chen W.-M."/>
        </authorList>
    </citation>
    <scope>NUCLEOTIDE SEQUENCE [LARGE SCALE GENOMIC DNA]</scope>
    <source>
        <strain evidence="9 10">CCP-18</strain>
    </source>
</reference>
<feature type="transmembrane region" description="Helical" evidence="8">
    <location>
        <begin position="43"/>
        <end position="61"/>
    </location>
</feature>
<feature type="transmembrane region" description="Helical" evidence="8">
    <location>
        <begin position="73"/>
        <end position="92"/>
    </location>
</feature>
<evidence type="ECO:0000256" key="1">
    <source>
        <dbReference type="ARBA" id="ARBA00004651"/>
    </source>
</evidence>
<dbReference type="PANTHER" id="PTHR30269:SF0">
    <property type="entry name" value="MEMBRANE TRANSPORTER PROTEIN YFCA-RELATED"/>
    <property type="match status" value="1"/>
</dbReference>
<protein>
    <recommendedName>
        <fullName evidence="8">Probable membrane transporter protein</fullName>
    </recommendedName>
</protein>
<dbReference type="InterPro" id="IPR002781">
    <property type="entry name" value="TM_pro_TauE-like"/>
</dbReference>
<dbReference type="OrthoDB" id="554695at2"/>
<keyword evidence="6 8" id="KW-1133">Transmembrane helix</keyword>
<evidence type="ECO:0000313" key="10">
    <source>
        <dbReference type="Proteomes" id="UP000288587"/>
    </source>
</evidence>
<feature type="transmembrane region" description="Helical" evidence="8">
    <location>
        <begin position="230"/>
        <end position="248"/>
    </location>
</feature>
<dbReference type="InterPro" id="IPR052017">
    <property type="entry name" value="TSUP"/>
</dbReference>
<evidence type="ECO:0000256" key="6">
    <source>
        <dbReference type="ARBA" id="ARBA00022989"/>
    </source>
</evidence>
<evidence type="ECO:0000256" key="7">
    <source>
        <dbReference type="ARBA" id="ARBA00023136"/>
    </source>
</evidence>
<dbReference type="RefSeq" id="WP_127683585.1">
    <property type="nucleotide sequence ID" value="NZ_SACM01000004.1"/>
</dbReference>
<feature type="transmembrane region" description="Helical" evidence="8">
    <location>
        <begin position="98"/>
        <end position="117"/>
    </location>
</feature>
<evidence type="ECO:0000256" key="2">
    <source>
        <dbReference type="ARBA" id="ARBA00009142"/>
    </source>
</evidence>
<comment type="subcellular location">
    <subcellularLocation>
        <location evidence="1 8">Cell membrane</location>
        <topology evidence="1 8">Multi-pass membrane protein</topology>
    </subcellularLocation>
</comment>
<proteinExistence type="inferred from homology"/>
<evidence type="ECO:0000256" key="8">
    <source>
        <dbReference type="RuleBase" id="RU363041"/>
    </source>
</evidence>
<dbReference type="Pfam" id="PF01925">
    <property type="entry name" value="TauE"/>
    <property type="match status" value="1"/>
</dbReference>
<evidence type="ECO:0000256" key="5">
    <source>
        <dbReference type="ARBA" id="ARBA00022692"/>
    </source>
</evidence>
<dbReference type="AlphaFoldDB" id="A0A3S2USS0"/>
<accession>A0A3S2USS0</accession>
<evidence type="ECO:0000256" key="3">
    <source>
        <dbReference type="ARBA" id="ARBA00022448"/>
    </source>
</evidence>
<gene>
    <name evidence="9" type="ORF">EOD73_13650</name>
</gene>
<sequence length="256" mass="26393">MLDTLLVIAASLLAGCIDAIAGGGGLVLVPALFSAFPGTPPATLFGTNKGAAIWGTALAAWRYARRVELRWHALAPAIACALTGSALGAWAVTHIDAARLRVALPFILLAVLVYTLAKKDLGQTHAPRWAGPHEALVASGIGLGIGFYDGVFGPGTGSFFVFLLVRGLGYDFLHASASAKLLNTATNAAALTLFAATGHIWWGLAAAMAVANMLGSVLGTHLALTRGAGFVRTAFLLVVAALIVRTGWDAWKLVAL</sequence>
<dbReference type="EMBL" id="SACM01000004">
    <property type="protein sequence ID" value="RVT83621.1"/>
    <property type="molecule type" value="Genomic_DNA"/>
</dbReference>
<comment type="caution">
    <text evidence="9">The sequence shown here is derived from an EMBL/GenBank/DDBJ whole genome shotgun (WGS) entry which is preliminary data.</text>
</comment>
<feature type="transmembrane region" description="Helical" evidence="8">
    <location>
        <begin position="154"/>
        <end position="173"/>
    </location>
</feature>
<dbReference type="PANTHER" id="PTHR30269">
    <property type="entry name" value="TRANSMEMBRANE PROTEIN YFCA"/>
    <property type="match status" value="1"/>
</dbReference>
<evidence type="ECO:0000256" key="4">
    <source>
        <dbReference type="ARBA" id="ARBA00022475"/>
    </source>
</evidence>
<keyword evidence="7 8" id="KW-0472">Membrane</keyword>
<keyword evidence="3" id="KW-0813">Transport</keyword>